<evidence type="ECO:0000259" key="6">
    <source>
        <dbReference type="PROSITE" id="PS50002"/>
    </source>
</evidence>
<evidence type="ECO:0000256" key="5">
    <source>
        <dbReference type="PROSITE-ProRule" id="PRU00192"/>
    </source>
</evidence>
<dbReference type="SMART" id="SM00326">
    <property type="entry name" value="SH3"/>
    <property type="match status" value="2"/>
</dbReference>
<gene>
    <name evidence="7" type="ORF">PR048_012120</name>
</gene>
<accession>A0ABQ9HNG6</accession>
<dbReference type="Pfam" id="PF14604">
    <property type="entry name" value="SH3_9"/>
    <property type="match status" value="1"/>
</dbReference>
<evidence type="ECO:0000313" key="8">
    <source>
        <dbReference type="Proteomes" id="UP001159363"/>
    </source>
</evidence>
<comment type="subcellular location">
    <subcellularLocation>
        <location evidence="1">Membrane</location>
        <topology evidence="1">Peripheral membrane protein</topology>
    </subcellularLocation>
</comment>
<dbReference type="InterPro" id="IPR036028">
    <property type="entry name" value="SH3-like_dom_sf"/>
</dbReference>
<dbReference type="InterPro" id="IPR001452">
    <property type="entry name" value="SH3_domain"/>
</dbReference>
<dbReference type="EMBL" id="JARBHB010000004">
    <property type="protein sequence ID" value="KAJ8885914.1"/>
    <property type="molecule type" value="Genomic_DNA"/>
</dbReference>
<feature type="domain" description="SH3" evidence="6">
    <location>
        <begin position="115"/>
        <end position="174"/>
    </location>
</feature>
<dbReference type="PROSITE" id="PS50002">
    <property type="entry name" value="SH3"/>
    <property type="match status" value="2"/>
</dbReference>
<name>A0ABQ9HNG6_9NEOP</name>
<dbReference type="PANTHER" id="PTHR14167">
    <property type="entry name" value="SH3 DOMAIN-CONTAINING"/>
    <property type="match status" value="1"/>
</dbReference>
<dbReference type="SUPFAM" id="SSF50044">
    <property type="entry name" value="SH3-domain"/>
    <property type="match status" value="2"/>
</dbReference>
<dbReference type="Pfam" id="PF00018">
    <property type="entry name" value="SH3_1"/>
    <property type="match status" value="1"/>
</dbReference>
<evidence type="ECO:0000256" key="1">
    <source>
        <dbReference type="ARBA" id="ARBA00004170"/>
    </source>
</evidence>
<keyword evidence="3" id="KW-0175">Coiled coil</keyword>
<dbReference type="CDD" id="cd00174">
    <property type="entry name" value="SH3"/>
    <property type="match status" value="1"/>
</dbReference>
<proteinExistence type="predicted"/>
<evidence type="ECO:0000256" key="4">
    <source>
        <dbReference type="ARBA" id="ARBA00023136"/>
    </source>
</evidence>
<keyword evidence="4" id="KW-0472">Membrane</keyword>
<evidence type="ECO:0000313" key="7">
    <source>
        <dbReference type="EMBL" id="KAJ8885914.1"/>
    </source>
</evidence>
<dbReference type="PRINTS" id="PR00452">
    <property type="entry name" value="SH3DOMAIN"/>
</dbReference>
<feature type="domain" description="SH3" evidence="6">
    <location>
        <begin position="197"/>
        <end position="257"/>
    </location>
</feature>
<reference evidence="7 8" key="1">
    <citation type="submission" date="2023-02" db="EMBL/GenBank/DDBJ databases">
        <title>LHISI_Scaffold_Assembly.</title>
        <authorList>
            <person name="Stuart O.P."/>
            <person name="Cleave R."/>
            <person name="Magrath M.J.L."/>
            <person name="Mikheyev A.S."/>
        </authorList>
    </citation>
    <scope>NUCLEOTIDE SEQUENCE [LARGE SCALE GENOMIC DNA]</scope>
    <source>
        <strain evidence="7">Daus_M_001</strain>
        <tissue evidence="7">Leg muscle</tissue>
    </source>
</reference>
<dbReference type="InterPro" id="IPR050384">
    <property type="entry name" value="Endophilin_SH3RF"/>
</dbReference>
<evidence type="ECO:0000256" key="3">
    <source>
        <dbReference type="ARBA" id="ARBA00023054"/>
    </source>
</evidence>
<keyword evidence="8" id="KW-1185">Reference proteome</keyword>
<organism evidence="7 8">
    <name type="scientific">Dryococelus australis</name>
    <dbReference type="NCBI Taxonomy" id="614101"/>
    <lineage>
        <taxon>Eukaryota</taxon>
        <taxon>Metazoa</taxon>
        <taxon>Ecdysozoa</taxon>
        <taxon>Arthropoda</taxon>
        <taxon>Hexapoda</taxon>
        <taxon>Insecta</taxon>
        <taxon>Pterygota</taxon>
        <taxon>Neoptera</taxon>
        <taxon>Polyneoptera</taxon>
        <taxon>Phasmatodea</taxon>
        <taxon>Verophasmatodea</taxon>
        <taxon>Anareolatae</taxon>
        <taxon>Phasmatidae</taxon>
        <taxon>Eurycanthinae</taxon>
        <taxon>Dryococelus</taxon>
    </lineage>
</organism>
<protein>
    <recommendedName>
        <fullName evidence="6">SH3 domain-containing protein</fullName>
    </recommendedName>
</protein>
<dbReference type="Gene3D" id="2.30.30.40">
    <property type="entry name" value="SH3 Domains"/>
    <property type="match status" value="2"/>
</dbReference>
<keyword evidence="2 5" id="KW-0728">SH3 domain</keyword>
<comment type="caution">
    <text evidence="7">The sequence shown here is derived from an EMBL/GenBank/DDBJ whole genome shotgun (WGS) entry which is preliminary data.</text>
</comment>
<dbReference type="Proteomes" id="UP001159363">
    <property type="component" value="Chromosome X"/>
</dbReference>
<dbReference type="PANTHER" id="PTHR14167:SF81">
    <property type="entry name" value="ENDOPHILIN-A"/>
    <property type="match status" value="1"/>
</dbReference>
<evidence type="ECO:0000256" key="2">
    <source>
        <dbReference type="ARBA" id="ARBA00022443"/>
    </source>
</evidence>
<dbReference type="PRINTS" id="PR00499">
    <property type="entry name" value="P67PHOX"/>
</dbReference>
<sequence>MMFILFGSRGFSGERTGIFPSSHVELLPPYRDMHSQAVASVSQSANSYEASSVSSRQIFKQCVESTTSELGSSISSREIYKQCVGDTASGVGLLERDSENREHENFKRYSQNTLNIVPYGIALYPFSAQFDNELSFQVGEIVNLIRYIDKYWMEGEIDGKKGIFPANYVNILVDCKENIDCGSKAEGSEVSESQNISPHSYAMVMFNFDAQMSSDLSVKEGEKVLVLELINNDWCQVRNSNGQVGSVPSVYLSQVQNDSYLVFGEGQGADTFNVLQQTSDTFVSDCSNEESNAASMSGRDYQSQQGLSLILPHSSEIMDLDTAMSRNLAELSLFSRYGQYCSAVGRVEPTADKESRSIKMVDIVTHDEESYPMGSARDAHLKLTGESTTKCK</sequence>